<dbReference type="Gene3D" id="3.40.50.80">
    <property type="entry name" value="Nucleotide-binding domain of ferredoxin-NADP reductase (FNR) module"/>
    <property type="match status" value="1"/>
</dbReference>
<feature type="domain" description="FAD-dependent oxidoreductase 2 FAD-binding" evidence="10">
    <location>
        <begin position="55"/>
        <end position="525"/>
    </location>
</feature>
<dbReference type="InterPro" id="IPR036188">
    <property type="entry name" value="FAD/NAD-bd_sf"/>
</dbReference>
<evidence type="ECO:0000256" key="5">
    <source>
        <dbReference type="ARBA" id="ARBA00050832"/>
    </source>
</evidence>
<dbReference type="Gene3D" id="3.90.700.10">
    <property type="entry name" value="Succinate dehydrogenase/fumarate reductase flavoprotein, catalytic domain"/>
    <property type="match status" value="1"/>
</dbReference>
<dbReference type="SUPFAM" id="SSF56425">
    <property type="entry name" value="Succinate dehydrogenase/fumarate reductase flavoprotein, catalytic domain"/>
    <property type="match status" value="1"/>
</dbReference>
<evidence type="ECO:0000259" key="10">
    <source>
        <dbReference type="Pfam" id="PF00890"/>
    </source>
</evidence>
<dbReference type="InterPro" id="IPR027477">
    <property type="entry name" value="Succ_DH/fumarate_Rdtase_cat_sf"/>
</dbReference>
<reference evidence="11" key="1">
    <citation type="journal article" date="2012" name="Proc. Natl. Acad. Sci. U.S.A.">
        <title>Antigenic diversity is generated by distinct evolutionary mechanisms in African trypanosome species.</title>
        <authorList>
            <person name="Jackson A.P."/>
            <person name="Berry A."/>
            <person name="Aslett M."/>
            <person name="Allison H.C."/>
            <person name="Burton P."/>
            <person name="Vavrova-Anderson J."/>
            <person name="Brown R."/>
            <person name="Browne H."/>
            <person name="Corton N."/>
            <person name="Hauser H."/>
            <person name="Gamble J."/>
            <person name="Gilderthorp R."/>
            <person name="Marcello L."/>
            <person name="McQuillan J."/>
            <person name="Otto T.D."/>
            <person name="Quail M.A."/>
            <person name="Sanders M.J."/>
            <person name="van Tonder A."/>
            <person name="Ginger M.L."/>
            <person name="Field M.C."/>
            <person name="Barry J.D."/>
            <person name="Hertz-Fowler C."/>
            <person name="Berriman M."/>
        </authorList>
    </citation>
    <scope>NUCLEOTIDE SEQUENCE</scope>
    <source>
        <strain evidence="11">Y486</strain>
    </source>
</reference>
<dbReference type="SUPFAM" id="SSF52343">
    <property type="entry name" value="Ferredoxin reductase-like, C-terminal NADP-linked domain"/>
    <property type="match status" value="1"/>
</dbReference>
<sequence length="738" mass="79717">MNHRLRSGICISYLCPILTFLSLLNTSTALTVINGTELDNMVPKFKITRDKMSLVVVVGGGLAGLSAAIEAAGCGAQVILLEKEGRLGGNSAKATSGINGWGTRAQAKAGIMDGGKYFERDTYKSGVGGNTDPALVKTLSMKSADAISWLTSLGVPLTVLSQLGGHSRKRTHRAPDTTDGTPMPIGHTIMKVLENHIRSNLSDRVTIMTNSSVTELLNERREHPDGSVQVRVTGVKIRHGDGDETQILADAVILATGGFSNDKTSDSLLREYAPDLPGFPTTNGPWATGDGVKLARRLGAKLVDMDKIQLHPTGLINPKDPANPTKFLGPEALRGSGGILLNKQGKRFVNELGLRSAVSRAIIQQKNEYPGSNGSHFAYCVLNDAARQLFGVGTHDFYWKRAGLFVKADTVGSLAALIGCPVETLQETLEEYERLSKARQRCPVTHKSVYPCTLGPQGPYYVAFATPSIHYTMGGCLISPSAEVQMEDTSYRSPLSRTRSILGLFGAGEVTGGVHGGNRLGGNSLLECVVFGRISGSNAANILFNDSSYLLRDRWSAVTLESSLEDSNGFLLLYFRFPSTLQVSGLDILQSVELRFTRSDQLLYSAMPFTLPYEEGRVGLLLSPGQRDETAVLLRSLIKTQPCKLYISRNAKDDIPHFVELQKLAQELEQRFRLTVVLNHPPPLWPGGVNVLDEIIASVSPGRSSAIFLCGASHEVAPLKSSLLELGYEEKNIVVIVS</sequence>
<proteinExistence type="predicted"/>
<dbReference type="InterPro" id="IPR010960">
    <property type="entry name" value="Flavocytochrome_c"/>
</dbReference>
<evidence type="ECO:0000256" key="3">
    <source>
        <dbReference type="ARBA" id="ARBA00022827"/>
    </source>
</evidence>
<dbReference type="InterPro" id="IPR003953">
    <property type="entry name" value="FAD-dep_OxRdtase_2_FAD-bd"/>
</dbReference>
<evidence type="ECO:0000256" key="1">
    <source>
        <dbReference type="ARBA" id="ARBA00001974"/>
    </source>
</evidence>
<dbReference type="InterPro" id="IPR050315">
    <property type="entry name" value="FAD-oxidoreductase_2"/>
</dbReference>
<evidence type="ECO:0000256" key="2">
    <source>
        <dbReference type="ARBA" id="ARBA00022630"/>
    </source>
</evidence>
<keyword evidence="2" id="KW-0285">Flavoprotein</keyword>
<evidence type="ECO:0000256" key="8">
    <source>
        <dbReference type="SAM" id="MobiDB-lite"/>
    </source>
</evidence>
<keyword evidence="4" id="KW-0560">Oxidoreductase</keyword>
<dbReference type="NCBIfam" id="TIGR01813">
    <property type="entry name" value="flavo_cyto_c"/>
    <property type="match status" value="1"/>
</dbReference>
<dbReference type="PANTHER" id="PTHR43400">
    <property type="entry name" value="FUMARATE REDUCTASE"/>
    <property type="match status" value="1"/>
</dbReference>
<dbReference type="InterPro" id="IPR039261">
    <property type="entry name" value="FNR_nucleotide-bd"/>
</dbReference>
<dbReference type="EMBL" id="HE573021">
    <property type="protein sequence ID" value="CCC47842.1"/>
    <property type="molecule type" value="Genomic_DNA"/>
</dbReference>
<dbReference type="AlphaFoldDB" id="G0TV76"/>
<keyword evidence="3" id="KW-0274">FAD</keyword>
<feature type="signal peptide" evidence="9">
    <location>
        <begin position="1"/>
        <end position="29"/>
    </location>
</feature>
<dbReference type="GO" id="GO:0010181">
    <property type="term" value="F:FMN binding"/>
    <property type="evidence" value="ECO:0007669"/>
    <property type="project" value="InterPro"/>
</dbReference>
<keyword evidence="9" id="KW-0732">Signal</keyword>
<dbReference type="GO" id="GO:0016156">
    <property type="term" value="F:fumarate reductase (NADH) activity"/>
    <property type="evidence" value="ECO:0007669"/>
    <property type="project" value="UniProtKB-EC"/>
</dbReference>
<dbReference type="Gene3D" id="3.50.50.60">
    <property type="entry name" value="FAD/NAD(P)-binding domain"/>
    <property type="match status" value="1"/>
</dbReference>
<comment type="cofactor">
    <cofactor evidence="1">
        <name>FAD</name>
        <dbReference type="ChEBI" id="CHEBI:57692"/>
    </cofactor>
</comment>
<comment type="catalytic activity">
    <reaction evidence="5">
        <text>succinate + NAD(+) = fumarate + NADH + H(+)</text>
        <dbReference type="Rhea" id="RHEA:18281"/>
        <dbReference type="ChEBI" id="CHEBI:15378"/>
        <dbReference type="ChEBI" id="CHEBI:29806"/>
        <dbReference type="ChEBI" id="CHEBI:30031"/>
        <dbReference type="ChEBI" id="CHEBI:57540"/>
        <dbReference type="ChEBI" id="CHEBI:57945"/>
        <dbReference type="EC" id="1.3.1.6"/>
    </reaction>
</comment>
<evidence type="ECO:0000256" key="9">
    <source>
        <dbReference type="SAM" id="SignalP"/>
    </source>
</evidence>
<dbReference type="Pfam" id="PF00890">
    <property type="entry name" value="FAD_binding_2"/>
    <property type="match status" value="1"/>
</dbReference>
<feature type="region of interest" description="Disordered" evidence="8">
    <location>
        <begin position="164"/>
        <end position="184"/>
    </location>
</feature>
<feature type="chain" id="PRO_5003409823" description="fumarate reductase (NADH)" evidence="9">
    <location>
        <begin position="30"/>
        <end position="738"/>
    </location>
</feature>
<protein>
    <recommendedName>
        <fullName evidence="6">fumarate reductase (NADH)</fullName>
        <ecNumber evidence="6">1.3.1.6</ecNumber>
    </recommendedName>
    <alternativeName>
        <fullName evidence="7">NADH-dependent fumarate reductase</fullName>
    </alternativeName>
</protein>
<name>G0TV76_TRYVY</name>
<dbReference type="PANTHER" id="PTHR43400:SF7">
    <property type="entry name" value="FAD-DEPENDENT OXIDOREDUCTASE 2 FAD BINDING DOMAIN-CONTAINING PROTEIN"/>
    <property type="match status" value="1"/>
</dbReference>
<accession>G0TV76</accession>
<gene>
    <name evidence="11" type="ORF">TVY486_0500510</name>
</gene>
<dbReference type="FunFam" id="3.90.700.10:FF:000007">
    <property type="entry name" value="NADH-dependent fumarate reductase"/>
    <property type="match status" value="1"/>
</dbReference>
<dbReference type="EC" id="1.3.1.6" evidence="6"/>
<evidence type="ECO:0000256" key="6">
    <source>
        <dbReference type="ARBA" id="ARBA00067004"/>
    </source>
</evidence>
<dbReference type="SUPFAM" id="SSF51905">
    <property type="entry name" value="FAD/NAD(P)-binding domain"/>
    <property type="match status" value="1"/>
</dbReference>
<evidence type="ECO:0000256" key="4">
    <source>
        <dbReference type="ARBA" id="ARBA00023002"/>
    </source>
</evidence>
<evidence type="ECO:0000313" key="11">
    <source>
        <dbReference type="EMBL" id="CCC47842.1"/>
    </source>
</evidence>
<evidence type="ECO:0000256" key="7">
    <source>
        <dbReference type="ARBA" id="ARBA00077246"/>
    </source>
</evidence>
<organism evidence="11">
    <name type="scientific">Trypanosoma vivax (strain Y486)</name>
    <dbReference type="NCBI Taxonomy" id="1055687"/>
    <lineage>
        <taxon>Eukaryota</taxon>
        <taxon>Discoba</taxon>
        <taxon>Euglenozoa</taxon>
        <taxon>Kinetoplastea</taxon>
        <taxon>Metakinetoplastina</taxon>
        <taxon>Trypanosomatida</taxon>
        <taxon>Trypanosomatidae</taxon>
        <taxon>Trypanosoma</taxon>
        <taxon>Duttonella</taxon>
    </lineage>
</organism>